<evidence type="ECO:0000313" key="3">
    <source>
        <dbReference type="EMBL" id="SHI98928.1"/>
    </source>
</evidence>
<proteinExistence type="inferred from homology"/>
<keyword evidence="1 2" id="KW-0547">Nucleotide-binding</keyword>
<dbReference type="InterPro" id="IPR037171">
    <property type="entry name" value="NagB/RpiA_transferase-like"/>
</dbReference>
<comment type="similarity">
    <text evidence="2">Belongs to the 5-formyltetrahydrofolate cyclo-ligase family.</text>
</comment>
<accession>A0A1M6FMF9</accession>
<dbReference type="AlphaFoldDB" id="A0A1M6FMF9"/>
<gene>
    <name evidence="3" type="ORF">SAMN04488508_104370</name>
</gene>
<dbReference type="RefSeq" id="WP_073316175.1">
    <property type="nucleotide sequence ID" value="NZ_FQYP01000004.1"/>
</dbReference>
<dbReference type="STRING" id="570521.SAMN04488508_104370"/>
<organism evidence="3 4">
    <name type="scientific">Aquimarina spongiae</name>
    <dbReference type="NCBI Taxonomy" id="570521"/>
    <lineage>
        <taxon>Bacteria</taxon>
        <taxon>Pseudomonadati</taxon>
        <taxon>Bacteroidota</taxon>
        <taxon>Flavobacteriia</taxon>
        <taxon>Flavobacteriales</taxon>
        <taxon>Flavobacteriaceae</taxon>
        <taxon>Aquimarina</taxon>
    </lineage>
</organism>
<dbReference type="GO" id="GO:0046872">
    <property type="term" value="F:metal ion binding"/>
    <property type="evidence" value="ECO:0007669"/>
    <property type="project" value="UniProtKB-KW"/>
</dbReference>
<dbReference type="SUPFAM" id="SSF100950">
    <property type="entry name" value="NagB/RpiA/CoA transferase-like"/>
    <property type="match status" value="1"/>
</dbReference>
<dbReference type="PANTHER" id="PTHR23407:SF11">
    <property type="entry name" value="CHROMOSOME UNDETERMINED SCAFFOLD_24, WHOLE GENOME SHOTGUN SEQUENCE"/>
    <property type="match status" value="1"/>
</dbReference>
<comment type="cofactor">
    <cofactor evidence="2">
        <name>Mg(2+)</name>
        <dbReference type="ChEBI" id="CHEBI:18420"/>
    </cofactor>
</comment>
<dbReference type="GO" id="GO:0035999">
    <property type="term" value="P:tetrahydrofolate interconversion"/>
    <property type="evidence" value="ECO:0007669"/>
    <property type="project" value="TreeGrafter"/>
</dbReference>
<sequence length="193" mass="22128">MNKEALRSKYKTLRSLLSTDEIDTMSMDIANKALELLIWDSSFYHIFLPIQKQKELNTEFILHILQGKDKHVVVSKSNFETYTMENFLLTDTTPLKVNSLGIPEPVDGIPIANHQIEVVFIPLLAYDRNGNRVGYGKGFYDRFLESCHPDTVKVGLSFFPPEDKIEDSTSEDVSLDFCVTPSEIFKFNKENKQ</sequence>
<name>A0A1M6FMF9_9FLAO</name>
<dbReference type="NCBIfam" id="TIGR02727">
    <property type="entry name" value="MTHFS_bact"/>
    <property type="match status" value="1"/>
</dbReference>
<dbReference type="Proteomes" id="UP000184432">
    <property type="component" value="Unassembled WGS sequence"/>
</dbReference>
<keyword evidence="4" id="KW-1185">Reference proteome</keyword>
<dbReference type="PIRSF" id="PIRSF006806">
    <property type="entry name" value="FTHF_cligase"/>
    <property type="match status" value="1"/>
</dbReference>
<keyword evidence="1 2" id="KW-0067">ATP-binding</keyword>
<dbReference type="Gene3D" id="3.40.50.10420">
    <property type="entry name" value="NagB/RpiA/CoA transferase-like"/>
    <property type="match status" value="1"/>
</dbReference>
<dbReference type="EC" id="6.3.3.2" evidence="2"/>
<feature type="binding site" evidence="1">
    <location>
        <begin position="132"/>
        <end position="140"/>
    </location>
    <ligand>
        <name>ATP</name>
        <dbReference type="ChEBI" id="CHEBI:30616"/>
    </ligand>
</feature>
<feature type="binding site" evidence="1">
    <location>
        <begin position="3"/>
        <end position="7"/>
    </location>
    <ligand>
        <name>ATP</name>
        <dbReference type="ChEBI" id="CHEBI:30616"/>
    </ligand>
</feature>
<protein>
    <recommendedName>
        <fullName evidence="2">5-formyltetrahydrofolate cyclo-ligase</fullName>
        <ecNumber evidence="2">6.3.3.2</ecNumber>
    </recommendedName>
</protein>
<dbReference type="PANTHER" id="PTHR23407">
    <property type="entry name" value="ATPASE INHIBITOR/5-FORMYLTETRAHYDROFOLATE CYCLO-LIGASE"/>
    <property type="match status" value="1"/>
</dbReference>
<keyword evidence="2" id="KW-0460">Magnesium</keyword>
<dbReference type="OrthoDB" id="9801938at2"/>
<keyword evidence="2" id="KW-0479">Metal-binding</keyword>
<reference evidence="4" key="1">
    <citation type="submission" date="2016-11" db="EMBL/GenBank/DDBJ databases">
        <authorList>
            <person name="Varghese N."/>
            <person name="Submissions S."/>
        </authorList>
    </citation>
    <scope>NUCLEOTIDE SEQUENCE [LARGE SCALE GENOMIC DNA]</scope>
    <source>
        <strain evidence="4">DSM 22623</strain>
    </source>
</reference>
<dbReference type="EMBL" id="FQYP01000004">
    <property type="protein sequence ID" value="SHI98928.1"/>
    <property type="molecule type" value="Genomic_DNA"/>
</dbReference>
<comment type="catalytic activity">
    <reaction evidence="2">
        <text>(6S)-5-formyl-5,6,7,8-tetrahydrofolate + ATP = (6R)-5,10-methenyltetrahydrofolate + ADP + phosphate</text>
        <dbReference type="Rhea" id="RHEA:10488"/>
        <dbReference type="ChEBI" id="CHEBI:30616"/>
        <dbReference type="ChEBI" id="CHEBI:43474"/>
        <dbReference type="ChEBI" id="CHEBI:57455"/>
        <dbReference type="ChEBI" id="CHEBI:57457"/>
        <dbReference type="ChEBI" id="CHEBI:456216"/>
        <dbReference type="EC" id="6.3.3.2"/>
    </reaction>
</comment>
<feature type="binding site" evidence="1">
    <location>
        <position position="48"/>
    </location>
    <ligand>
        <name>substrate</name>
    </ligand>
</feature>
<keyword evidence="3" id="KW-0436">Ligase</keyword>
<dbReference type="InterPro" id="IPR002698">
    <property type="entry name" value="FTHF_cligase"/>
</dbReference>
<evidence type="ECO:0000313" key="4">
    <source>
        <dbReference type="Proteomes" id="UP000184432"/>
    </source>
</evidence>
<dbReference type="Pfam" id="PF01812">
    <property type="entry name" value="5-FTHF_cyc-lig"/>
    <property type="match status" value="1"/>
</dbReference>
<evidence type="ECO:0000256" key="2">
    <source>
        <dbReference type="RuleBase" id="RU361279"/>
    </source>
</evidence>
<dbReference type="GO" id="GO:0030272">
    <property type="term" value="F:5-formyltetrahydrofolate cyclo-ligase activity"/>
    <property type="evidence" value="ECO:0007669"/>
    <property type="project" value="UniProtKB-EC"/>
</dbReference>
<dbReference type="GO" id="GO:0005524">
    <property type="term" value="F:ATP binding"/>
    <property type="evidence" value="ECO:0007669"/>
    <property type="project" value="UniProtKB-KW"/>
</dbReference>
<feature type="binding site" evidence="1">
    <location>
        <position position="55"/>
    </location>
    <ligand>
        <name>substrate</name>
    </ligand>
</feature>
<dbReference type="GO" id="GO:0009396">
    <property type="term" value="P:folic acid-containing compound biosynthetic process"/>
    <property type="evidence" value="ECO:0007669"/>
    <property type="project" value="TreeGrafter"/>
</dbReference>
<dbReference type="InterPro" id="IPR024185">
    <property type="entry name" value="FTHF_cligase-like_sf"/>
</dbReference>
<evidence type="ECO:0000256" key="1">
    <source>
        <dbReference type="PIRSR" id="PIRSR006806-1"/>
    </source>
</evidence>